<feature type="transmembrane region" description="Helical" evidence="1">
    <location>
        <begin position="69"/>
        <end position="89"/>
    </location>
</feature>
<evidence type="ECO:0000313" key="4">
    <source>
        <dbReference type="Proteomes" id="UP000199225"/>
    </source>
</evidence>
<dbReference type="RefSeq" id="WP_093193754.1">
    <property type="nucleotide sequence ID" value="NZ_FNEV01000005.1"/>
</dbReference>
<feature type="transmembrane region" description="Helical" evidence="1">
    <location>
        <begin position="32"/>
        <end position="57"/>
    </location>
</feature>
<dbReference type="InterPro" id="IPR051790">
    <property type="entry name" value="Cytochrome_c-biogenesis_DsbD"/>
</dbReference>
<dbReference type="PANTHER" id="PTHR31272:SF4">
    <property type="entry name" value="CYTOCHROME C-TYPE BIOGENESIS PROTEIN HI_1454-RELATED"/>
    <property type="match status" value="1"/>
</dbReference>
<dbReference type="EMBL" id="FNEV01000005">
    <property type="protein sequence ID" value="SDJ46369.1"/>
    <property type="molecule type" value="Genomic_DNA"/>
</dbReference>
<dbReference type="STRING" id="86666.SAMN04490247_2033"/>
<keyword evidence="1" id="KW-0812">Transmembrane</keyword>
<proteinExistence type="predicted"/>
<keyword evidence="4" id="KW-1185">Reference proteome</keyword>
<organism evidence="3 4">
    <name type="scientific">Salimicrobium halophilum</name>
    <dbReference type="NCBI Taxonomy" id="86666"/>
    <lineage>
        <taxon>Bacteria</taxon>
        <taxon>Bacillati</taxon>
        <taxon>Bacillota</taxon>
        <taxon>Bacilli</taxon>
        <taxon>Bacillales</taxon>
        <taxon>Bacillaceae</taxon>
        <taxon>Salimicrobium</taxon>
    </lineage>
</organism>
<feature type="transmembrane region" description="Helical" evidence="1">
    <location>
        <begin position="181"/>
        <end position="205"/>
    </location>
</feature>
<evidence type="ECO:0000313" key="3">
    <source>
        <dbReference type="EMBL" id="SDJ46369.1"/>
    </source>
</evidence>
<dbReference type="Proteomes" id="UP000199225">
    <property type="component" value="Unassembled WGS sequence"/>
</dbReference>
<keyword evidence="1" id="KW-0472">Membrane</keyword>
<evidence type="ECO:0000256" key="1">
    <source>
        <dbReference type="SAM" id="Phobius"/>
    </source>
</evidence>
<dbReference type="InterPro" id="IPR039447">
    <property type="entry name" value="UreH-like_TM_dom"/>
</dbReference>
<feature type="transmembrane region" description="Helical" evidence="1">
    <location>
        <begin position="226"/>
        <end position="243"/>
    </location>
</feature>
<name>A0A1G8TY01_9BACI</name>
<protein>
    <submittedName>
        <fullName evidence="3">Cytochrome c biogenesis protein CcdA</fullName>
    </submittedName>
</protein>
<feature type="transmembrane region" description="Helical" evidence="1">
    <location>
        <begin position="147"/>
        <end position="175"/>
    </location>
</feature>
<gene>
    <name evidence="3" type="ORF">SAMN04490247_2033</name>
</gene>
<evidence type="ECO:0000259" key="2">
    <source>
        <dbReference type="Pfam" id="PF13386"/>
    </source>
</evidence>
<sequence length="244" mass="27174">MYQLFNEVSRFFIEPFMELAAQNEGMPLAGAFFLGLVGAVAPCQMTGNIGAMTIYGNQTFKDKVPWGHVTYFMLGKVLVFSLLGLAVWIFGKEIQGMLSSWFPYLRKAIGPMLIGIGLFMTGFFSMKWTFSLGNRFIPTIRNSKLGSFLLGVSVTLAFCPTMFVLFFMTLMPMVLTTSYGAALPTVFAIGTSVPLLFFLFLFTWFGIDKKVLMKKGRKIGGRIQKVAGALLLLIGILDTMTYWL</sequence>
<dbReference type="Pfam" id="PF13386">
    <property type="entry name" value="DsbD_2"/>
    <property type="match status" value="1"/>
</dbReference>
<feature type="domain" description="Urease accessory protein UreH-like transmembrane" evidence="2">
    <location>
        <begin position="31"/>
        <end position="237"/>
    </location>
</feature>
<dbReference type="OrthoDB" id="43562at2"/>
<keyword evidence="1" id="KW-1133">Transmembrane helix</keyword>
<dbReference type="PANTHER" id="PTHR31272">
    <property type="entry name" value="CYTOCHROME C-TYPE BIOGENESIS PROTEIN HI_1454-RELATED"/>
    <property type="match status" value="1"/>
</dbReference>
<reference evidence="4" key="1">
    <citation type="submission" date="2016-10" db="EMBL/GenBank/DDBJ databases">
        <authorList>
            <person name="Varghese N."/>
            <person name="Submissions S."/>
        </authorList>
    </citation>
    <scope>NUCLEOTIDE SEQUENCE [LARGE SCALE GENOMIC DNA]</scope>
    <source>
        <strain evidence="4">DSM 4771</strain>
    </source>
</reference>
<dbReference type="AlphaFoldDB" id="A0A1G8TY01"/>
<accession>A0A1G8TY01</accession>
<feature type="transmembrane region" description="Helical" evidence="1">
    <location>
        <begin position="109"/>
        <end position="126"/>
    </location>
</feature>